<organism evidence="1">
    <name type="scientific">Spodoptera frugiperda</name>
    <name type="common">Fall armyworm</name>
    <dbReference type="NCBI Taxonomy" id="7108"/>
    <lineage>
        <taxon>Eukaryota</taxon>
        <taxon>Metazoa</taxon>
        <taxon>Ecdysozoa</taxon>
        <taxon>Arthropoda</taxon>
        <taxon>Hexapoda</taxon>
        <taxon>Insecta</taxon>
        <taxon>Pterygota</taxon>
        <taxon>Neoptera</taxon>
        <taxon>Endopterygota</taxon>
        <taxon>Lepidoptera</taxon>
        <taxon>Glossata</taxon>
        <taxon>Ditrysia</taxon>
        <taxon>Noctuoidea</taxon>
        <taxon>Noctuidae</taxon>
        <taxon>Amphipyrinae</taxon>
        <taxon>Spodoptera</taxon>
    </lineage>
</organism>
<dbReference type="EMBL" id="ODYU01003052">
    <property type="protein sequence ID" value="SOQ41347.1"/>
    <property type="molecule type" value="Genomic_DNA"/>
</dbReference>
<name>A0A2H1VKK3_SPOFR</name>
<protein>
    <submittedName>
        <fullName evidence="1">SFRICE_011191</fullName>
    </submittedName>
</protein>
<sequence>MLSAIHPLPPTSPAFSTFSCMAGAFTNIQVHIHDTQTRNNNLWITPSSVRESKPLHVAWQPVAQYLATAPTVGSGFDPFDPRLLTIKLDVLLSLNGTFFCVVDVITNIQVHIHMTPRPGTTICGSHKGLFRAGIKTATRCTAASYLTTVPTIQSNCVVSPLLQHKTGNRADVLPDGKQSPPPMDT</sequence>
<dbReference type="AlphaFoldDB" id="A0A2H1VKK3"/>
<gene>
    <name evidence="1" type="ORF">SFRICE_011191</name>
</gene>
<reference evidence="1" key="1">
    <citation type="submission" date="2016-07" db="EMBL/GenBank/DDBJ databases">
        <authorList>
            <person name="Bretaudeau A."/>
        </authorList>
    </citation>
    <scope>NUCLEOTIDE SEQUENCE</scope>
    <source>
        <strain evidence="1">Rice</strain>
        <tissue evidence="1">Whole body</tissue>
    </source>
</reference>
<evidence type="ECO:0000313" key="1">
    <source>
        <dbReference type="EMBL" id="SOQ41347.1"/>
    </source>
</evidence>
<accession>A0A2H1VKK3</accession>
<proteinExistence type="predicted"/>